<evidence type="ECO:0000256" key="4">
    <source>
        <dbReference type="ARBA" id="ARBA00022989"/>
    </source>
</evidence>
<keyword evidence="13" id="KW-1185">Reference proteome</keyword>
<accession>A0A3M6UDH8</accession>
<evidence type="ECO:0000256" key="2">
    <source>
        <dbReference type="ARBA" id="ARBA00022475"/>
    </source>
</evidence>
<dbReference type="PANTHER" id="PTHR24246:SF27">
    <property type="entry name" value="ADENOSINE RECEPTOR, ISOFORM A"/>
    <property type="match status" value="1"/>
</dbReference>
<keyword evidence="3 10" id="KW-0812">Transmembrane</keyword>
<dbReference type="PANTHER" id="PTHR24246">
    <property type="entry name" value="OLFACTORY RECEPTOR AND ADENOSINE RECEPTOR"/>
    <property type="match status" value="1"/>
</dbReference>
<feature type="domain" description="G-protein coupled receptors family 1 profile" evidence="11">
    <location>
        <begin position="1"/>
        <end position="157"/>
    </location>
</feature>
<evidence type="ECO:0000313" key="12">
    <source>
        <dbReference type="EMBL" id="RMX51619.1"/>
    </source>
</evidence>
<dbReference type="PROSITE" id="PS50262">
    <property type="entry name" value="G_PROTEIN_RECEP_F1_2"/>
    <property type="match status" value="1"/>
</dbReference>
<feature type="transmembrane region" description="Helical" evidence="10">
    <location>
        <begin position="26"/>
        <end position="45"/>
    </location>
</feature>
<evidence type="ECO:0000256" key="3">
    <source>
        <dbReference type="ARBA" id="ARBA00022692"/>
    </source>
</evidence>
<evidence type="ECO:0000256" key="8">
    <source>
        <dbReference type="ARBA" id="ARBA00023180"/>
    </source>
</evidence>
<dbReference type="InterPro" id="IPR017452">
    <property type="entry name" value="GPCR_Rhodpsn_7TM"/>
</dbReference>
<evidence type="ECO:0000256" key="7">
    <source>
        <dbReference type="ARBA" id="ARBA00023170"/>
    </source>
</evidence>
<dbReference type="SUPFAM" id="SSF81321">
    <property type="entry name" value="Family A G protein-coupled receptor-like"/>
    <property type="match status" value="1"/>
</dbReference>
<keyword evidence="9" id="KW-0807">Transducer</keyword>
<keyword evidence="7" id="KW-0675">Receptor</keyword>
<protein>
    <recommendedName>
        <fullName evidence="11">G-protein coupled receptors family 1 profile domain-containing protein</fullName>
    </recommendedName>
</protein>
<name>A0A3M6UDH8_POCDA</name>
<dbReference type="GO" id="GO:0004930">
    <property type="term" value="F:G protein-coupled receptor activity"/>
    <property type="evidence" value="ECO:0007669"/>
    <property type="project" value="UniProtKB-KW"/>
</dbReference>
<evidence type="ECO:0000256" key="1">
    <source>
        <dbReference type="ARBA" id="ARBA00004651"/>
    </source>
</evidence>
<evidence type="ECO:0000256" key="10">
    <source>
        <dbReference type="SAM" id="Phobius"/>
    </source>
</evidence>
<evidence type="ECO:0000256" key="9">
    <source>
        <dbReference type="ARBA" id="ARBA00023224"/>
    </source>
</evidence>
<evidence type="ECO:0000256" key="6">
    <source>
        <dbReference type="ARBA" id="ARBA00023136"/>
    </source>
</evidence>
<feature type="transmembrane region" description="Helical" evidence="10">
    <location>
        <begin position="141"/>
        <end position="159"/>
    </location>
</feature>
<reference evidence="12 13" key="1">
    <citation type="journal article" date="2018" name="Sci. Rep.">
        <title>Comparative analysis of the Pocillopora damicornis genome highlights role of immune system in coral evolution.</title>
        <authorList>
            <person name="Cunning R."/>
            <person name="Bay R.A."/>
            <person name="Gillette P."/>
            <person name="Baker A.C."/>
            <person name="Traylor-Knowles N."/>
        </authorList>
    </citation>
    <scope>NUCLEOTIDE SEQUENCE [LARGE SCALE GENOMIC DNA]</scope>
    <source>
        <strain evidence="12">RSMAS</strain>
        <tissue evidence="12">Whole animal</tissue>
    </source>
</reference>
<feature type="transmembrane region" description="Helical" evidence="10">
    <location>
        <begin position="57"/>
        <end position="74"/>
    </location>
</feature>
<dbReference type="CDD" id="cd00637">
    <property type="entry name" value="7tm_classA_rhodopsin-like"/>
    <property type="match status" value="1"/>
</dbReference>
<keyword evidence="4 10" id="KW-1133">Transmembrane helix</keyword>
<comment type="subcellular location">
    <subcellularLocation>
        <location evidence="1">Cell membrane</location>
        <topology evidence="1">Multi-pass membrane protein</topology>
    </subcellularLocation>
</comment>
<keyword evidence="6 10" id="KW-0472">Membrane</keyword>
<feature type="transmembrane region" description="Helical" evidence="10">
    <location>
        <begin position="100"/>
        <end position="121"/>
    </location>
</feature>
<dbReference type="Pfam" id="PF00001">
    <property type="entry name" value="7tm_1"/>
    <property type="match status" value="1"/>
</dbReference>
<dbReference type="Gene3D" id="1.20.1070.10">
    <property type="entry name" value="Rhodopsin 7-helix transmembrane proteins"/>
    <property type="match status" value="2"/>
</dbReference>
<proteinExistence type="predicted"/>
<dbReference type="InterPro" id="IPR000276">
    <property type="entry name" value="GPCR_Rhodpsn"/>
</dbReference>
<dbReference type="Proteomes" id="UP000275408">
    <property type="component" value="Unassembled WGS sequence"/>
</dbReference>
<dbReference type="EMBL" id="RCHS01001743">
    <property type="protein sequence ID" value="RMX51619.1"/>
    <property type="molecule type" value="Genomic_DNA"/>
</dbReference>
<dbReference type="GO" id="GO:0005886">
    <property type="term" value="C:plasma membrane"/>
    <property type="evidence" value="ECO:0007669"/>
    <property type="project" value="UniProtKB-SubCell"/>
</dbReference>
<keyword evidence="5" id="KW-0297">G-protein coupled receptor</keyword>
<dbReference type="AlphaFoldDB" id="A0A3M6UDH8"/>
<keyword evidence="8" id="KW-0325">Glycoprotein</keyword>
<sequence>MAISVDRLLALLLGLRYKQIVNLKRVYIALALFWVVPIVDTLYFVFVSPIPPCLGRVIIPSCLLISVASYIKIFRTLSRHQAQQQPSQPSALNMARYKKAVYSALWVQSALVVCFVPVSIVLTVMARTKTYSPLLMVTREIAITFSYFSSTLNPFLYCWKIHEVRRAVKQTIRQTHVQDHIQQKPNQPTALNMARCRKAVNGALGLQLAVVVC</sequence>
<comment type="caution">
    <text evidence="12">The sequence shown here is derived from an EMBL/GenBank/DDBJ whole genome shotgun (WGS) entry which is preliminary data.</text>
</comment>
<evidence type="ECO:0000259" key="11">
    <source>
        <dbReference type="PROSITE" id="PS50262"/>
    </source>
</evidence>
<dbReference type="OrthoDB" id="5970026at2759"/>
<keyword evidence="2" id="KW-1003">Cell membrane</keyword>
<evidence type="ECO:0000313" key="13">
    <source>
        <dbReference type="Proteomes" id="UP000275408"/>
    </source>
</evidence>
<gene>
    <name evidence="12" type="ORF">pdam_00024661</name>
</gene>
<evidence type="ECO:0000256" key="5">
    <source>
        <dbReference type="ARBA" id="ARBA00023040"/>
    </source>
</evidence>
<organism evidence="12 13">
    <name type="scientific">Pocillopora damicornis</name>
    <name type="common">Cauliflower coral</name>
    <name type="synonym">Millepora damicornis</name>
    <dbReference type="NCBI Taxonomy" id="46731"/>
    <lineage>
        <taxon>Eukaryota</taxon>
        <taxon>Metazoa</taxon>
        <taxon>Cnidaria</taxon>
        <taxon>Anthozoa</taxon>
        <taxon>Hexacorallia</taxon>
        <taxon>Scleractinia</taxon>
        <taxon>Astrocoeniina</taxon>
        <taxon>Pocilloporidae</taxon>
        <taxon>Pocillopora</taxon>
    </lineage>
</organism>